<dbReference type="InterPro" id="IPR020846">
    <property type="entry name" value="MFS_dom"/>
</dbReference>
<feature type="transmembrane region" description="Helical" evidence="3">
    <location>
        <begin position="425"/>
        <end position="445"/>
    </location>
</feature>
<dbReference type="EMBL" id="KL584760">
    <property type="protein sequence ID" value="KEQ95003.1"/>
    <property type="molecule type" value="Genomic_DNA"/>
</dbReference>
<dbReference type="RefSeq" id="XP_013343443.1">
    <property type="nucleotide sequence ID" value="XM_013487989.1"/>
</dbReference>
<dbReference type="Proteomes" id="UP000030641">
    <property type="component" value="Unassembled WGS sequence"/>
</dbReference>
<name>A0A074YB27_AURSE</name>
<gene>
    <name evidence="5" type="ORF">AUEXF2481DRAFT_29730</name>
</gene>
<organism evidence="5 6">
    <name type="scientific">Aureobasidium subglaciale (strain EXF-2481)</name>
    <name type="common">Aureobasidium pullulans var. subglaciale</name>
    <dbReference type="NCBI Taxonomy" id="1043005"/>
    <lineage>
        <taxon>Eukaryota</taxon>
        <taxon>Fungi</taxon>
        <taxon>Dikarya</taxon>
        <taxon>Ascomycota</taxon>
        <taxon>Pezizomycotina</taxon>
        <taxon>Dothideomycetes</taxon>
        <taxon>Dothideomycetidae</taxon>
        <taxon>Dothideales</taxon>
        <taxon>Saccotheciaceae</taxon>
        <taxon>Aureobasidium</taxon>
    </lineage>
</organism>
<evidence type="ECO:0000313" key="6">
    <source>
        <dbReference type="Proteomes" id="UP000030641"/>
    </source>
</evidence>
<keyword evidence="3" id="KW-0472">Membrane</keyword>
<evidence type="ECO:0000256" key="2">
    <source>
        <dbReference type="ARBA" id="ARBA00006727"/>
    </source>
</evidence>
<dbReference type="InParanoid" id="A0A074YB27"/>
<dbReference type="OrthoDB" id="5667at2759"/>
<evidence type="ECO:0000313" key="5">
    <source>
        <dbReference type="EMBL" id="KEQ95003.1"/>
    </source>
</evidence>
<feature type="transmembrane region" description="Helical" evidence="3">
    <location>
        <begin position="270"/>
        <end position="293"/>
    </location>
</feature>
<dbReference type="InterPro" id="IPR050327">
    <property type="entry name" value="Proton-linked_MCT"/>
</dbReference>
<feature type="transmembrane region" description="Helical" evidence="3">
    <location>
        <begin position="123"/>
        <end position="143"/>
    </location>
</feature>
<dbReference type="PANTHER" id="PTHR11360">
    <property type="entry name" value="MONOCARBOXYLATE TRANSPORTER"/>
    <property type="match status" value="1"/>
</dbReference>
<keyword evidence="3" id="KW-0812">Transmembrane</keyword>
<reference evidence="5 6" key="1">
    <citation type="journal article" date="2014" name="BMC Genomics">
        <title>Genome sequencing of four Aureobasidium pullulans varieties: biotechnological potential, stress tolerance, and description of new species.</title>
        <authorList>
            <person name="Gostin Ar C."/>
            <person name="Ohm R.A."/>
            <person name="Kogej T."/>
            <person name="Sonjak S."/>
            <person name="Turk M."/>
            <person name="Zajc J."/>
            <person name="Zalar P."/>
            <person name="Grube M."/>
            <person name="Sun H."/>
            <person name="Han J."/>
            <person name="Sharma A."/>
            <person name="Chiniquy J."/>
            <person name="Ngan C.Y."/>
            <person name="Lipzen A."/>
            <person name="Barry K."/>
            <person name="Grigoriev I.V."/>
            <person name="Gunde-Cimerman N."/>
        </authorList>
    </citation>
    <scope>NUCLEOTIDE SEQUENCE [LARGE SCALE GENOMIC DNA]</scope>
    <source>
        <strain evidence="5 6">EXF-2481</strain>
    </source>
</reference>
<dbReference type="InterPro" id="IPR036259">
    <property type="entry name" value="MFS_trans_sf"/>
</dbReference>
<feature type="transmembrane region" description="Helical" evidence="3">
    <location>
        <begin position="184"/>
        <end position="204"/>
    </location>
</feature>
<dbReference type="Gene3D" id="1.20.1250.20">
    <property type="entry name" value="MFS general substrate transporter like domains"/>
    <property type="match status" value="2"/>
</dbReference>
<dbReference type="PANTHER" id="PTHR11360:SF250">
    <property type="entry name" value="MFS-TYPE TRANSPORTER AFUA_1G00970"/>
    <property type="match status" value="1"/>
</dbReference>
<keyword evidence="6" id="KW-1185">Reference proteome</keyword>
<feature type="transmembrane region" description="Helical" evidence="3">
    <location>
        <begin position="91"/>
        <end position="111"/>
    </location>
</feature>
<accession>A0A074YB27</accession>
<dbReference type="GO" id="GO:0016020">
    <property type="term" value="C:membrane"/>
    <property type="evidence" value="ECO:0007669"/>
    <property type="project" value="UniProtKB-SubCell"/>
</dbReference>
<feature type="transmembrane region" description="Helical" evidence="3">
    <location>
        <begin position="394"/>
        <end position="413"/>
    </location>
</feature>
<sequence length="455" mass="48807">MSHIDKKMLAEAEIQSSDTSIHAREVKELNKRSISVLVGAFCAFFCSVGFFNAFGLFQEYYHANQLSNKTEFDISWPPDDVSPERSFPSSTYANCLCSSQIGSFAICAMYLSSPVVGISYDRIGPHMLLCIGTVGVLFAIFMVSLCKEYYQIFLAQSLVFGVSSAFLVTPSLSTLTKYFRKNRALGMGIVVAGSSTGGVVWPIVLDQLLNHTTLGFGWTIRIVALIMLPLLTLSCLLVRAPAIVISHQDEKDEATTAKPKADFSIVKKPAFILCCAGMAIANLGMFSPLFYVSSYAVSLNMSTSFTFYLVSIVNGASFFGRVLPGILADRYGCFNLLSSAALTSGIVAFCWTGATNVAGVTVWALTYGFASGAIMSLQTACIARLATPETMGTAMGLSMGSIALTVLFGTPISGQLVGQYGYLELSMFSGSTLIVGAVLIGCARLKQDRKMLSAI</sequence>
<dbReference type="OMA" id="VFPFIHL"/>
<evidence type="ECO:0000256" key="3">
    <source>
        <dbReference type="SAM" id="Phobius"/>
    </source>
</evidence>
<evidence type="ECO:0000259" key="4">
    <source>
        <dbReference type="PROSITE" id="PS50850"/>
    </source>
</evidence>
<comment type="similarity">
    <text evidence="2">Belongs to the major facilitator superfamily. Monocarboxylate porter (TC 2.A.1.13) family.</text>
</comment>
<feature type="transmembrane region" description="Helical" evidence="3">
    <location>
        <begin position="34"/>
        <end position="57"/>
    </location>
</feature>
<feature type="transmembrane region" description="Helical" evidence="3">
    <location>
        <begin position="335"/>
        <end position="354"/>
    </location>
</feature>
<dbReference type="Pfam" id="PF07690">
    <property type="entry name" value="MFS_1"/>
    <property type="match status" value="1"/>
</dbReference>
<feature type="transmembrane region" description="Helical" evidence="3">
    <location>
        <begin position="360"/>
        <end position="382"/>
    </location>
</feature>
<dbReference type="GeneID" id="25364032"/>
<dbReference type="AlphaFoldDB" id="A0A074YB27"/>
<dbReference type="InterPro" id="IPR011701">
    <property type="entry name" value="MFS"/>
</dbReference>
<evidence type="ECO:0000256" key="1">
    <source>
        <dbReference type="ARBA" id="ARBA00004141"/>
    </source>
</evidence>
<protein>
    <recommendedName>
        <fullName evidence="4">Major facilitator superfamily (MFS) profile domain-containing protein</fullName>
    </recommendedName>
</protein>
<proteinExistence type="inferred from homology"/>
<feature type="transmembrane region" description="Helical" evidence="3">
    <location>
        <begin position="149"/>
        <end position="172"/>
    </location>
</feature>
<feature type="transmembrane region" description="Helical" evidence="3">
    <location>
        <begin position="216"/>
        <end position="238"/>
    </location>
</feature>
<feature type="transmembrane region" description="Helical" evidence="3">
    <location>
        <begin position="305"/>
        <end position="323"/>
    </location>
</feature>
<dbReference type="HOGENOM" id="CLU_001265_1_1_1"/>
<dbReference type="GO" id="GO:0022857">
    <property type="term" value="F:transmembrane transporter activity"/>
    <property type="evidence" value="ECO:0007669"/>
    <property type="project" value="InterPro"/>
</dbReference>
<keyword evidence="3" id="KW-1133">Transmembrane helix</keyword>
<dbReference type="SUPFAM" id="SSF103473">
    <property type="entry name" value="MFS general substrate transporter"/>
    <property type="match status" value="1"/>
</dbReference>
<dbReference type="PROSITE" id="PS50850">
    <property type="entry name" value="MFS"/>
    <property type="match status" value="1"/>
</dbReference>
<comment type="subcellular location">
    <subcellularLocation>
        <location evidence="1">Membrane</location>
        <topology evidence="1">Multi-pass membrane protein</topology>
    </subcellularLocation>
</comment>
<feature type="domain" description="Major facilitator superfamily (MFS) profile" evidence="4">
    <location>
        <begin position="270"/>
        <end position="455"/>
    </location>
</feature>